<evidence type="ECO:0000313" key="2">
    <source>
        <dbReference type="EMBL" id="GGI07039.1"/>
    </source>
</evidence>
<name>A0A8J3AAX5_9ACTN</name>
<evidence type="ECO:0000256" key="1">
    <source>
        <dbReference type="SAM" id="MobiDB-lite"/>
    </source>
</evidence>
<reference evidence="2" key="2">
    <citation type="submission" date="2020-09" db="EMBL/GenBank/DDBJ databases">
        <authorList>
            <person name="Sun Q."/>
            <person name="Zhou Y."/>
        </authorList>
    </citation>
    <scope>NUCLEOTIDE SEQUENCE</scope>
    <source>
        <strain evidence="2">CGMCC 1.14988</strain>
    </source>
</reference>
<sequence>MRVRASLTALTFAVVLFGCDDAGTEGGPVPLDETTESPDDGAGDN</sequence>
<reference evidence="2" key="1">
    <citation type="journal article" date="2014" name="Int. J. Syst. Evol. Microbiol.">
        <title>Complete genome sequence of Corynebacterium casei LMG S-19264T (=DSM 44701T), isolated from a smear-ripened cheese.</title>
        <authorList>
            <consortium name="US DOE Joint Genome Institute (JGI-PGF)"/>
            <person name="Walter F."/>
            <person name="Albersmeier A."/>
            <person name="Kalinowski J."/>
            <person name="Ruckert C."/>
        </authorList>
    </citation>
    <scope>NUCLEOTIDE SEQUENCE</scope>
    <source>
        <strain evidence="2">CGMCC 1.14988</strain>
    </source>
</reference>
<feature type="compositionally biased region" description="Acidic residues" evidence="1">
    <location>
        <begin position="33"/>
        <end position="45"/>
    </location>
</feature>
<keyword evidence="3" id="KW-1185">Reference proteome</keyword>
<gene>
    <name evidence="2" type="ORF">GCM10011354_22100</name>
</gene>
<proteinExistence type="predicted"/>
<dbReference type="RefSeq" id="WP_165403895.1">
    <property type="nucleotide sequence ID" value="NZ_BMHA01000007.1"/>
</dbReference>
<dbReference type="Proteomes" id="UP000650511">
    <property type="component" value="Unassembled WGS sequence"/>
</dbReference>
<feature type="region of interest" description="Disordered" evidence="1">
    <location>
        <begin position="21"/>
        <end position="45"/>
    </location>
</feature>
<dbReference type="AlphaFoldDB" id="A0A8J3AAX5"/>
<comment type="caution">
    <text evidence="2">The sequence shown here is derived from an EMBL/GenBank/DDBJ whole genome shotgun (WGS) entry which is preliminary data.</text>
</comment>
<protein>
    <submittedName>
        <fullName evidence="2">Uncharacterized protein</fullName>
    </submittedName>
</protein>
<dbReference type="PROSITE" id="PS51257">
    <property type="entry name" value="PROKAR_LIPOPROTEIN"/>
    <property type="match status" value="1"/>
</dbReference>
<evidence type="ECO:0000313" key="3">
    <source>
        <dbReference type="Proteomes" id="UP000650511"/>
    </source>
</evidence>
<accession>A0A8J3AAX5</accession>
<organism evidence="2 3">
    <name type="scientific">Egicoccus halophilus</name>
    <dbReference type="NCBI Taxonomy" id="1670830"/>
    <lineage>
        <taxon>Bacteria</taxon>
        <taxon>Bacillati</taxon>
        <taxon>Actinomycetota</taxon>
        <taxon>Nitriliruptoria</taxon>
        <taxon>Egicoccales</taxon>
        <taxon>Egicoccaceae</taxon>
        <taxon>Egicoccus</taxon>
    </lineage>
</organism>
<dbReference type="EMBL" id="BMHA01000007">
    <property type="protein sequence ID" value="GGI07039.1"/>
    <property type="molecule type" value="Genomic_DNA"/>
</dbReference>